<sequence length="183" mass="20915">MPISLVHSQKPYPSTWRSYRRPMCHSIPRHWQAWLQDKGSLTQRLIHASHGQFSVRVVSNKWGIPSQSEAQALALKPRQKAIIREVELLCHGQVWVCARSIIPHSTLSGGLRKFKNIGSKPLGALLFKHPNMVRGALEVTCLQQRHSQQQHWARRSVFYLDSKGILVTEVFMPPMAFVLPQDV</sequence>
<protein>
    <submittedName>
        <fullName evidence="4">Chorismate-pyruvate lyase, putative</fullName>
    </submittedName>
</protein>
<dbReference type="GO" id="GO:0006744">
    <property type="term" value="P:ubiquinone biosynthetic process"/>
    <property type="evidence" value="ECO:0007669"/>
    <property type="project" value="UniProtKB-KW"/>
</dbReference>
<dbReference type="GO" id="GO:0005829">
    <property type="term" value="C:cytosol"/>
    <property type="evidence" value="ECO:0007669"/>
    <property type="project" value="TreeGrafter"/>
</dbReference>
<keyword evidence="3 4" id="KW-0456">Lyase</keyword>
<evidence type="ECO:0000256" key="1">
    <source>
        <dbReference type="ARBA" id="ARBA00022490"/>
    </source>
</evidence>
<evidence type="ECO:0000313" key="4">
    <source>
        <dbReference type="EMBL" id="ABC25217.1"/>
    </source>
</evidence>
<dbReference type="AlphaFoldDB" id="Q2PYL0"/>
<dbReference type="HAMAP" id="MF_01632">
    <property type="entry name" value="UbiC"/>
    <property type="match status" value="1"/>
</dbReference>
<keyword evidence="4" id="KW-0670">Pyruvate</keyword>
<organism evidence="4">
    <name type="scientific">uncultured marine bacterium Ant4D3</name>
    <dbReference type="NCBI Taxonomy" id="360423"/>
    <lineage>
        <taxon>Bacteria</taxon>
        <taxon>environmental samples</taxon>
    </lineage>
</organism>
<accession>Q2PYL0</accession>
<dbReference type="EMBL" id="DQ295237">
    <property type="protein sequence ID" value="ABC25217.1"/>
    <property type="molecule type" value="Genomic_DNA"/>
</dbReference>
<keyword evidence="2" id="KW-0831">Ubiquinone biosynthesis</keyword>
<dbReference type="Pfam" id="PF04345">
    <property type="entry name" value="Chor_lyase"/>
    <property type="match status" value="1"/>
</dbReference>
<dbReference type="GO" id="GO:0008813">
    <property type="term" value="F:chorismate lyase activity"/>
    <property type="evidence" value="ECO:0007669"/>
    <property type="project" value="InterPro"/>
</dbReference>
<dbReference type="PANTHER" id="PTHR38683:SF1">
    <property type="entry name" value="CHORISMATE PYRUVATE-LYASE"/>
    <property type="match status" value="1"/>
</dbReference>
<reference evidence="4" key="1">
    <citation type="journal article" date="2006" name="Appl. Environ. Microbiol.">
        <title>Comparative genomics of DNA fragments from six Antarctic marine planktonic bacteria.</title>
        <authorList>
            <person name="Grzymski J.J."/>
            <person name="Carter B.J."/>
            <person name="DeLong E.F."/>
            <person name="Feldman R.A."/>
            <person name="Ghadiri A."/>
            <person name="Murray A.E."/>
        </authorList>
    </citation>
    <scope>NUCLEOTIDE SEQUENCE</scope>
</reference>
<keyword evidence="1" id="KW-0963">Cytoplasm</keyword>
<evidence type="ECO:0000256" key="2">
    <source>
        <dbReference type="ARBA" id="ARBA00022688"/>
    </source>
</evidence>
<dbReference type="PANTHER" id="PTHR38683">
    <property type="entry name" value="CHORISMATE PYRUVATE-LYASE"/>
    <property type="match status" value="1"/>
</dbReference>
<dbReference type="InterPro" id="IPR007440">
    <property type="entry name" value="Chorismate--pyruvate_lyase"/>
</dbReference>
<name>Q2PYL0_9BACT</name>
<dbReference type="SUPFAM" id="SSF64288">
    <property type="entry name" value="Chorismate lyase-like"/>
    <property type="match status" value="1"/>
</dbReference>
<evidence type="ECO:0000256" key="3">
    <source>
        <dbReference type="ARBA" id="ARBA00023239"/>
    </source>
</evidence>
<proteinExistence type="inferred from homology"/>
<dbReference type="InterPro" id="IPR028978">
    <property type="entry name" value="Chorismate_lyase_/UTRA_dom_sf"/>
</dbReference>
<dbReference type="Gene3D" id="3.40.1410.10">
    <property type="entry name" value="Chorismate lyase-like"/>
    <property type="match status" value="1"/>
</dbReference>